<accession>A0ABQ9XSS6</accession>
<keyword evidence="2" id="KW-1185">Reference proteome</keyword>
<dbReference type="InterPro" id="IPR011050">
    <property type="entry name" value="Pectin_lyase_fold/virulence"/>
</dbReference>
<reference evidence="1 2" key="1">
    <citation type="journal article" date="2022" name="bioRxiv">
        <title>Genomics of Preaxostyla Flagellates Illuminates Evolutionary Transitions and the Path Towards Mitochondrial Loss.</title>
        <authorList>
            <person name="Novak L.V.F."/>
            <person name="Treitli S.C."/>
            <person name="Pyrih J."/>
            <person name="Halakuc P."/>
            <person name="Pipaliya S.V."/>
            <person name="Vacek V."/>
            <person name="Brzon O."/>
            <person name="Soukal P."/>
            <person name="Eme L."/>
            <person name="Dacks J.B."/>
            <person name="Karnkowska A."/>
            <person name="Elias M."/>
            <person name="Hampl V."/>
        </authorList>
    </citation>
    <scope>NUCLEOTIDE SEQUENCE [LARGE SCALE GENOMIC DNA]</scope>
    <source>
        <strain evidence="1">NAU3</strain>
        <tissue evidence="1">Gut</tissue>
    </source>
</reference>
<dbReference type="Proteomes" id="UP001281761">
    <property type="component" value="Unassembled WGS sequence"/>
</dbReference>
<organism evidence="1 2">
    <name type="scientific">Blattamonas nauphoetae</name>
    <dbReference type="NCBI Taxonomy" id="2049346"/>
    <lineage>
        <taxon>Eukaryota</taxon>
        <taxon>Metamonada</taxon>
        <taxon>Preaxostyla</taxon>
        <taxon>Oxymonadida</taxon>
        <taxon>Blattamonas</taxon>
    </lineage>
</organism>
<evidence type="ECO:0000313" key="2">
    <source>
        <dbReference type="Proteomes" id="UP001281761"/>
    </source>
</evidence>
<sequence length="991" mass="106558">MSIVGARSTSIVSSRAEDSQDISNTEPSSMLFVTNSTVGLSSLRLICHGDHKSVATISQSSLSVSNCKIIPALNTSPFLSTWTPTGASSLTIIDTKVNCNHATSLPLVGTISSKHKSLATESSKSSNFLSDTSPKTGVMSVIGNGLSFANSTLPLATGPLFDFGFNTNNTQQSLISASVSLTTSVMTNMTSPRRFIGDTFRFPLASQRLISLSISECTNHLYGSGCLDMNFGSALCCLNSSFSKCKSDAEPTEGPPTVYLQHRTTHFDHARFTAFTQFDPCTFRDMRADRGGAIDSNEIKVSLSITKCSFIRCSADRVAGSIFFYPFFATSALTVSQSSFVSGSAEQGGAMQISKCQLASIADSVFYDLNAKFFGPGLFYMQCPGPVTVSNCLFQKCHHQTVDDGTINLEKTVFTFNSLRFRKNTGKSVETAFDVSLNSTQATADASSFTDCDTDKNPVKIYVLGVLVTPNLVPAPNSLAVTSVSCDVSSDNRTAKAALTVDKPISGTVLVLVDNTNGYEMPNEDSPPPISRMISFVFSSDSTSTECELSFGEWELLQYNANYSLVAFGWKESIVDTNSVVLTTPNPPRIMKAVCEGGNSEFDAFFSLEARSLGSGSYKVSVKGIPDLWMEVDFVHNPSGGNVFSTEVGLILHSEDAIFDFETKYEIDEVIEMSSGKAPIFDPPRVFFTTPARPKLKSVGTISFTDSKQATITIRLVGEHLFANPYTLTVSDGSSTSAVTAVFDADGVNGEATAVLYSMDGSKTVQLAFGTTYTITGITCPDNAQPILTPNLKFIVPTEPARVEKVVSTKLNSDHSQVEVTFQGRNLPSTITSVAIKDEDPSVLFSITKLSDTSFSALFNVAETPSLDSLVFSETYSIASVSNGANFALNDDFSFTIPSNARLTKIDTAFSNDVNTGLIFTLKVEGSIHNSQYKLILSNTEVEVECSLTTLTCSSTAPIRIGWASGVQYSTEHIHDRRQTDTTRVSCGRVG</sequence>
<dbReference type="EMBL" id="JARBJD010000079">
    <property type="protein sequence ID" value="KAK2954357.1"/>
    <property type="molecule type" value="Genomic_DNA"/>
</dbReference>
<name>A0ABQ9XSS6_9EUKA</name>
<protein>
    <submittedName>
        <fullName evidence="1">Uncharacterized protein</fullName>
    </submittedName>
</protein>
<comment type="caution">
    <text evidence="1">The sequence shown here is derived from an EMBL/GenBank/DDBJ whole genome shotgun (WGS) entry which is preliminary data.</text>
</comment>
<gene>
    <name evidence="1" type="ORF">BLNAU_10689</name>
</gene>
<proteinExistence type="predicted"/>
<evidence type="ECO:0000313" key="1">
    <source>
        <dbReference type="EMBL" id="KAK2954357.1"/>
    </source>
</evidence>
<dbReference type="SUPFAM" id="SSF51126">
    <property type="entry name" value="Pectin lyase-like"/>
    <property type="match status" value="1"/>
</dbReference>